<sequence length="1293" mass="147967">MAATRSVLDALAAEKIEAATAGAKRTRARSFESLVLSSHERLCSAETSQHSAELDEAWSARSNPSVSSGTSSIRERHRQAIASAFFGSRSNVTEAIVESPRTPSGGRGRRRQRQSRCRRVDGRREKQFLRRFFRPRRASESALAVVHVEARALPAEHVRRVKTQVSVPLDSIERDEERWQRRENRLLFDELVHLANTHQPVEFGRFKQRRSLRGSSRVERRSGMSSGQLQRSAMAEALDVGVSCSTSSRQAAGSEESRYDGDARINTELLEAYIAYSKSIGHEPKLQLHPDMLPLEPRDALDEEVHDEEGDKERQHVRRASFIHGRPVLTEQQHFWTGFLGTRYSKRRGCVQFWTWLLIGVGVLLWLGISLSSLEMNEVLHLDAFTLQDVHVTDDYAFLHFLDEVDFHLTYTIETPLPSNSTARRSALSFNALLLLEDEYEHYIRGEAFTYVDAGTTLRTTSAHLSLTLIDNPLQERMYFVLQPCVLARNPSADYCQAARLPTSVYSREKIYELPKQSTLATQVHDARFVATYVYVNPIPVACSSSGWLGGTYLLLFLPYVVITLFGLRGFQMLVHCESWQQNLERNYARELQTPEHEVDYWQPMPWDRKVAKTRLCGPCCWTKFRRPLEPFHTWWRHENYFTWVFCPYRNEQLSRGERALIVVCSLYITFYVLFIIVMLRDSWGTDMTLFTSVVLYAILLAILPPAGKAVFKELFKLIFRQRRKYFRAKATATATATIPATGGPLQGFSFRLAFVLQFLVVLLLTLAQGPIFYIWTFRSCLFLKQFMWFGALAAIMRMSLVALALDLMWYLIIQTWGWKDLCPYCTERIKHCDCFNDELLVLAVERVGPKWQLIRVLDDLMAKQCHYDPQFELYTAEQLRERWDVLVDRAKSHMAKIEKLRAYQENKRLERLRYDRVRRSVTSFLSFRGGAALSHRSGSELHVQSNRMSCNDMSVASGSEDALHEGHVGAAAMAMDVQVCSLREQKILALTNDIKLDKFEKHYDSNISSVFHVLTCSVQILRRQGKHEVKTRRLLKERSYVHNREDEDEAVSSGNNNEEEEEEEAEGDDEAVRGSRSETGGASSGRGTIGETMWVLDTPAQRLERREEEKLRRKQAFRVLNKYKIESVDHNTSEPRDMLSPIRSRHSAVSALSNGRSSPMMSHGRQQHEAMMRPLLLPSDVPTSLPRETLVTLVLEKEPGEQGEDVERGQYDERIATGGLNVSDTNDNDGDAYLSDVERGIPHAALDHRPPPSSRTCVYSVTERPQTLLRRLSASASVFTAWALNYDPDVDY</sequence>
<reference evidence="3" key="1">
    <citation type="submission" date="2022-12" db="EMBL/GenBank/DDBJ databases">
        <authorList>
            <person name="Webb A."/>
        </authorList>
    </citation>
    <scope>NUCLEOTIDE SEQUENCE</scope>
    <source>
        <strain evidence="3">Hp1</strain>
    </source>
</reference>
<keyword evidence="4" id="KW-1185">Reference proteome</keyword>
<keyword evidence="2" id="KW-0812">Transmembrane</keyword>
<feature type="transmembrane region" description="Helical" evidence="2">
    <location>
        <begin position="755"/>
        <end position="776"/>
    </location>
</feature>
<feature type="region of interest" description="Disordered" evidence="1">
    <location>
        <begin position="96"/>
        <end position="120"/>
    </location>
</feature>
<protein>
    <recommendedName>
        <fullName evidence="5">Transmembrane protein</fullName>
    </recommendedName>
</protein>
<accession>A0AAV0UN33</accession>
<feature type="transmembrane region" description="Helical" evidence="2">
    <location>
        <begin position="788"/>
        <end position="813"/>
    </location>
</feature>
<feature type="transmembrane region" description="Helical" evidence="2">
    <location>
        <begin position="547"/>
        <end position="568"/>
    </location>
</feature>
<dbReference type="EMBL" id="CANTFL010001342">
    <property type="protein sequence ID" value="CAI5737618.1"/>
    <property type="molecule type" value="Genomic_DNA"/>
</dbReference>
<evidence type="ECO:0000256" key="2">
    <source>
        <dbReference type="SAM" id="Phobius"/>
    </source>
</evidence>
<feature type="region of interest" description="Disordered" evidence="1">
    <location>
        <begin position="55"/>
        <end position="74"/>
    </location>
</feature>
<feature type="transmembrane region" description="Helical" evidence="2">
    <location>
        <begin position="729"/>
        <end position="749"/>
    </location>
</feature>
<evidence type="ECO:0008006" key="5">
    <source>
        <dbReference type="Google" id="ProtNLM"/>
    </source>
</evidence>
<comment type="caution">
    <text evidence="3">The sequence shown here is derived from an EMBL/GenBank/DDBJ whole genome shotgun (WGS) entry which is preliminary data.</text>
</comment>
<keyword evidence="2" id="KW-1133">Transmembrane helix</keyword>
<proteinExistence type="predicted"/>
<feature type="transmembrane region" description="Helical" evidence="2">
    <location>
        <begin position="690"/>
        <end position="708"/>
    </location>
</feature>
<organism evidence="3 4">
    <name type="scientific">Hyaloperonospora brassicae</name>
    <name type="common">Brassica downy mildew</name>
    <name type="synonym">Peronospora brassicae</name>
    <dbReference type="NCBI Taxonomy" id="162125"/>
    <lineage>
        <taxon>Eukaryota</taxon>
        <taxon>Sar</taxon>
        <taxon>Stramenopiles</taxon>
        <taxon>Oomycota</taxon>
        <taxon>Peronosporomycetes</taxon>
        <taxon>Peronosporales</taxon>
        <taxon>Peronosporaceae</taxon>
        <taxon>Hyaloperonospora</taxon>
    </lineage>
</organism>
<feature type="compositionally biased region" description="Basic residues" evidence="1">
    <location>
        <begin position="107"/>
        <end position="117"/>
    </location>
</feature>
<evidence type="ECO:0000313" key="3">
    <source>
        <dbReference type="EMBL" id="CAI5737618.1"/>
    </source>
</evidence>
<feature type="compositionally biased region" description="Acidic residues" evidence="1">
    <location>
        <begin position="1058"/>
        <end position="1070"/>
    </location>
</feature>
<evidence type="ECO:0000256" key="1">
    <source>
        <dbReference type="SAM" id="MobiDB-lite"/>
    </source>
</evidence>
<feature type="region of interest" description="Disordered" evidence="1">
    <location>
        <begin position="1041"/>
        <end position="1094"/>
    </location>
</feature>
<feature type="transmembrane region" description="Helical" evidence="2">
    <location>
        <begin position="353"/>
        <end position="374"/>
    </location>
</feature>
<keyword evidence="2" id="KW-0472">Membrane</keyword>
<evidence type="ECO:0000313" key="4">
    <source>
        <dbReference type="Proteomes" id="UP001162031"/>
    </source>
</evidence>
<dbReference type="Proteomes" id="UP001162031">
    <property type="component" value="Unassembled WGS sequence"/>
</dbReference>
<gene>
    <name evidence="3" type="ORF">HBR001_LOCUS7215</name>
</gene>
<feature type="region of interest" description="Disordered" evidence="1">
    <location>
        <begin position="213"/>
        <end position="232"/>
    </location>
</feature>
<feature type="transmembrane region" description="Helical" evidence="2">
    <location>
        <begin position="660"/>
        <end position="678"/>
    </location>
</feature>
<feature type="compositionally biased region" description="Polar residues" evidence="1">
    <location>
        <begin position="60"/>
        <end position="72"/>
    </location>
</feature>
<name>A0AAV0UN33_HYABA</name>